<dbReference type="Pfam" id="PF06152">
    <property type="entry name" value="Phage_min_cap2"/>
    <property type="match status" value="1"/>
</dbReference>
<name>A0A8S5TMQ8_9CAUD</name>
<dbReference type="SUPFAM" id="SSF56399">
    <property type="entry name" value="ADP-ribosylation"/>
    <property type="match status" value="1"/>
</dbReference>
<dbReference type="Gene3D" id="3.90.176.10">
    <property type="entry name" value="Toxin ADP-ribosyltransferase, Chain A, domain 1"/>
    <property type="match status" value="1"/>
</dbReference>
<evidence type="ECO:0000313" key="1">
    <source>
        <dbReference type="EMBL" id="DAF64378.1"/>
    </source>
</evidence>
<proteinExistence type="predicted"/>
<dbReference type="GO" id="GO:0005198">
    <property type="term" value="F:structural molecule activity"/>
    <property type="evidence" value="ECO:0007669"/>
    <property type="project" value="InterPro"/>
</dbReference>
<dbReference type="EMBL" id="BK032859">
    <property type="protein sequence ID" value="DAF64378.1"/>
    <property type="molecule type" value="Genomic_DNA"/>
</dbReference>
<protein>
    <submittedName>
        <fullName evidence="1">Minor capsid protein</fullName>
    </submittedName>
</protein>
<organism evidence="1">
    <name type="scientific">Siphoviridae sp. ct9UA16</name>
    <dbReference type="NCBI Taxonomy" id="2827793"/>
    <lineage>
        <taxon>Viruses</taxon>
        <taxon>Duplodnaviria</taxon>
        <taxon>Heunggongvirae</taxon>
        <taxon>Uroviricota</taxon>
        <taxon>Caudoviricetes</taxon>
    </lineage>
</organism>
<reference evidence="1" key="1">
    <citation type="journal article" date="2021" name="Proc. Natl. Acad. Sci. U.S.A.">
        <title>A Catalog of Tens of Thousands of Viruses from Human Metagenomes Reveals Hidden Associations with Chronic Diseases.</title>
        <authorList>
            <person name="Tisza M.J."/>
            <person name="Buck C.B."/>
        </authorList>
    </citation>
    <scope>NUCLEOTIDE SEQUENCE</scope>
    <source>
        <strain evidence="1">Ct9UA16</strain>
    </source>
</reference>
<sequence length="592" mass="68305">MSGVDFDREIAQIYRDMELYLIESMQRNLTRHLAEEADAGLRYPQWQAEKLKELKRYQRENRQIISSRTRGLSDEVSEHMKSELRQGSKHELKRYKKALGKGYKSAKTMRKSFFKVNDRKISGMINALKNDLGAANTAVLRMMNDTYRQTIFRAGMYASNGVMTETQAYDMAVKDFLERGINCIEYRDGRRVNIADYASMAVRTANQRAYMVGEGEFRKSIGETLVIISHHASACKLCRPFERKVLIDDVYSGGKPDDGDYMLLSEAMKLGLFHPRCRHGLGTYYPELEEINHYNNEENDVSDYGRYNRAHIENMVQRYKRLTVGSVDPENVARYQAKLKEWERKKEALDNLAKPFDITENGKYEVLPYDNEIDYKAAIREEYLNQNISSEDNAMIWAKDGGYIQNSIGYSEINNWLRGLSEGPPEGKYQKTMRILERLTSCFKLRKNYVGFRKVNCEYLQNVLGVDISGLVKEAAIPNAMGKVRFIKVPKDAKSAQIIVDQINKKIIMGEAKITDKAFTSISMCEKVNYFTHYPIQFEIQMPVGTRGMLTNNWAESEFITKPNTVLEFLGSKVYNNNGISCIKIYAKMIQR</sequence>
<accession>A0A8S5TMQ8</accession>
<dbReference type="InterPro" id="IPR009319">
    <property type="entry name" value="Phage_A118_VSP1"/>
</dbReference>